<dbReference type="InterPro" id="IPR018000">
    <property type="entry name" value="Neurotransmitter_ion_chnl_CS"/>
</dbReference>
<protein>
    <recommendedName>
        <fullName evidence="13">Neurotransmitter-gated ion-channel ligand-binding domain-containing protein</fullName>
    </recommendedName>
</protein>
<keyword evidence="6" id="KW-0472">Membrane</keyword>
<evidence type="ECO:0000256" key="6">
    <source>
        <dbReference type="ARBA" id="ARBA00023136"/>
    </source>
</evidence>
<dbReference type="GO" id="GO:0034220">
    <property type="term" value="P:monoatomic ion transmembrane transport"/>
    <property type="evidence" value="ECO:0007669"/>
    <property type="project" value="UniProtKB-KW"/>
</dbReference>
<evidence type="ECO:0000256" key="7">
    <source>
        <dbReference type="ARBA" id="ARBA00023170"/>
    </source>
</evidence>
<keyword evidence="4" id="KW-0770">Synapse</keyword>
<dbReference type="InterPro" id="IPR002394">
    <property type="entry name" value="Nicotinic_acetylcholine_rcpt"/>
</dbReference>
<dbReference type="InterPro" id="IPR006201">
    <property type="entry name" value="Neur_channel"/>
</dbReference>
<accession>A0ABD6EPN9</accession>
<evidence type="ECO:0000256" key="5">
    <source>
        <dbReference type="ARBA" id="ARBA00023065"/>
    </source>
</evidence>
<keyword evidence="2" id="KW-1003">Cell membrane</keyword>
<evidence type="ECO:0000313" key="15">
    <source>
        <dbReference type="Proteomes" id="UP001608902"/>
    </source>
</evidence>
<dbReference type="InterPro" id="IPR006202">
    <property type="entry name" value="Neur_chan_lig-bd"/>
</dbReference>
<evidence type="ECO:0000256" key="2">
    <source>
        <dbReference type="ARBA" id="ARBA00022475"/>
    </source>
</evidence>
<keyword evidence="8" id="KW-0628">Postsynaptic cell membrane</keyword>
<reference evidence="14 15" key="1">
    <citation type="submission" date="2024-08" db="EMBL/GenBank/DDBJ databases">
        <title>Gnathostoma spinigerum genome.</title>
        <authorList>
            <person name="Gonzalez-Bertolin B."/>
            <person name="Monzon S."/>
            <person name="Zaballos A."/>
            <person name="Jimenez P."/>
            <person name="Dekumyoy P."/>
            <person name="Varona S."/>
            <person name="Cuesta I."/>
            <person name="Sumanam S."/>
            <person name="Adisakwattana P."/>
            <person name="Gasser R.B."/>
            <person name="Hernandez-Gonzalez A."/>
            <person name="Young N.D."/>
            <person name="Perteguer M.J."/>
        </authorList>
    </citation>
    <scope>NUCLEOTIDE SEQUENCE [LARGE SCALE GENOMIC DNA]</scope>
    <source>
        <strain evidence="14">AL3</strain>
        <tissue evidence="14">Liver</tissue>
    </source>
</reference>
<evidence type="ECO:0000256" key="3">
    <source>
        <dbReference type="ARBA" id="ARBA00022692"/>
    </source>
</evidence>
<keyword evidence="15" id="KW-1185">Reference proteome</keyword>
<dbReference type="InterPro" id="IPR036734">
    <property type="entry name" value="Neur_chan_lig-bd_sf"/>
</dbReference>
<comment type="subcellular location">
    <subcellularLocation>
        <location evidence="11">Postsynaptic cell membrane</location>
        <topology evidence="11">Multi-pass membrane protein</topology>
    </subcellularLocation>
</comment>
<proteinExistence type="inferred from homology"/>
<evidence type="ECO:0000256" key="11">
    <source>
        <dbReference type="ARBA" id="ARBA00034104"/>
    </source>
</evidence>
<keyword evidence="9" id="KW-1071">Ligand-gated ion channel</keyword>
<dbReference type="Pfam" id="PF02931">
    <property type="entry name" value="Neur_chan_LBD"/>
    <property type="match status" value="1"/>
</dbReference>
<organism evidence="14 15">
    <name type="scientific">Gnathostoma spinigerum</name>
    <dbReference type="NCBI Taxonomy" id="75299"/>
    <lineage>
        <taxon>Eukaryota</taxon>
        <taxon>Metazoa</taxon>
        <taxon>Ecdysozoa</taxon>
        <taxon>Nematoda</taxon>
        <taxon>Chromadorea</taxon>
        <taxon>Rhabditida</taxon>
        <taxon>Spirurina</taxon>
        <taxon>Gnathostomatomorpha</taxon>
        <taxon>Gnathostomatoidea</taxon>
        <taxon>Gnathostomatidae</taxon>
        <taxon>Gnathostoma</taxon>
    </lineage>
</organism>
<comment type="caution">
    <text evidence="14">The sequence shown here is derived from an EMBL/GenBank/DDBJ whole genome shotgun (WGS) entry which is preliminary data.</text>
</comment>
<feature type="signal peptide" evidence="12">
    <location>
        <begin position="1"/>
        <end position="24"/>
    </location>
</feature>
<evidence type="ECO:0000259" key="13">
    <source>
        <dbReference type="Pfam" id="PF02931"/>
    </source>
</evidence>
<dbReference type="PANTHER" id="PTHR18945">
    <property type="entry name" value="NEUROTRANSMITTER GATED ION CHANNEL"/>
    <property type="match status" value="1"/>
</dbReference>
<dbReference type="EMBL" id="JBGFUD010008160">
    <property type="protein sequence ID" value="MFH4981923.1"/>
    <property type="molecule type" value="Genomic_DNA"/>
</dbReference>
<keyword evidence="1 12" id="KW-0813">Transport</keyword>
<evidence type="ECO:0000256" key="9">
    <source>
        <dbReference type="ARBA" id="ARBA00023286"/>
    </source>
</evidence>
<dbReference type="GO" id="GO:0045211">
    <property type="term" value="C:postsynaptic membrane"/>
    <property type="evidence" value="ECO:0007669"/>
    <property type="project" value="UniProtKB-SubCell"/>
</dbReference>
<dbReference type="Proteomes" id="UP001608902">
    <property type="component" value="Unassembled WGS sequence"/>
</dbReference>
<dbReference type="AlphaFoldDB" id="A0ABD6EPN9"/>
<evidence type="ECO:0000256" key="8">
    <source>
        <dbReference type="ARBA" id="ARBA00023257"/>
    </source>
</evidence>
<evidence type="ECO:0000256" key="4">
    <source>
        <dbReference type="ARBA" id="ARBA00023018"/>
    </source>
</evidence>
<keyword evidence="7" id="KW-0675">Receptor</keyword>
<evidence type="ECO:0000313" key="14">
    <source>
        <dbReference type="EMBL" id="MFH4981923.1"/>
    </source>
</evidence>
<comment type="similarity">
    <text evidence="12">Belongs to the ligand-gated ion channel (TC 1.A.9) family.</text>
</comment>
<dbReference type="Gene3D" id="2.70.170.10">
    <property type="entry name" value="Neurotransmitter-gated ion-channel ligand-binding domain"/>
    <property type="match status" value="1"/>
</dbReference>
<dbReference type="FunFam" id="2.70.170.10:FF:000044">
    <property type="entry name" value="AcetylCholine Receptor"/>
    <property type="match status" value="1"/>
</dbReference>
<dbReference type="PRINTS" id="PR00252">
    <property type="entry name" value="NRIONCHANNEL"/>
</dbReference>
<dbReference type="SUPFAM" id="SSF63712">
    <property type="entry name" value="Nicotinic receptor ligand binding domain-like"/>
    <property type="match status" value="1"/>
</dbReference>
<sequence>MLRYSYPTSLLIIVFWLAIPYGTSDNHMRQLMETLLINYNKSVRPVRNASDALVVKFGANLCRLIDVDEVNQVLITSLWLEIQWTDDKLRWNPKEWGNITKVHILSNQIWIPDILLYNNADGEPHITIESMAMVDYRGTVIWMPPSIYKSLCPIDIQYFPYDVQECQLKFGGWSHDGRLLDLQPIPPSMNDVIETRKDSRGDEYQYLESGMGLSFYYESVDPKSFFN</sequence>
<keyword evidence="10 12" id="KW-0407">Ion channel</keyword>
<feature type="chain" id="PRO_5044527351" description="Neurotransmitter-gated ion-channel ligand-binding domain-containing protein" evidence="12">
    <location>
        <begin position="25"/>
        <end position="227"/>
    </location>
</feature>
<evidence type="ECO:0000256" key="10">
    <source>
        <dbReference type="ARBA" id="ARBA00023303"/>
    </source>
</evidence>
<keyword evidence="5 12" id="KW-0406">Ion transport</keyword>
<dbReference type="PRINTS" id="PR00254">
    <property type="entry name" value="NICOTINICR"/>
</dbReference>
<feature type="domain" description="Neurotransmitter-gated ion-channel ligand-binding" evidence="13">
    <location>
        <begin position="29"/>
        <end position="197"/>
    </location>
</feature>
<dbReference type="PROSITE" id="PS00236">
    <property type="entry name" value="NEUROTR_ION_CHANNEL"/>
    <property type="match status" value="1"/>
</dbReference>
<evidence type="ECO:0000256" key="12">
    <source>
        <dbReference type="RuleBase" id="RU000687"/>
    </source>
</evidence>
<evidence type="ECO:0000256" key="1">
    <source>
        <dbReference type="ARBA" id="ARBA00022448"/>
    </source>
</evidence>
<keyword evidence="3" id="KW-0812">Transmembrane</keyword>
<name>A0ABD6EPN9_9BILA</name>
<keyword evidence="12" id="KW-0732">Signal</keyword>
<gene>
    <name evidence="14" type="ORF">AB6A40_008632</name>
</gene>